<gene>
    <name evidence="6" type="ORF">QF206_08505</name>
</gene>
<keyword evidence="2" id="KW-0808">Transferase</keyword>
<dbReference type="Gene3D" id="3.40.1190.20">
    <property type="match status" value="1"/>
</dbReference>
<evidence type="ECO:0000256" key="3">
    <source>
        <dbReference type="ARBA" id="ARBA00022777"/>
    </source>
</evidence>
<sequence length="321" mass="34104">MSDERRRVVCLGETMAQVTPIRRERLAEASEFALNIGGAESTVALYLADRGHDAAWISDVGDDPLGERMLEELRHYGVDVTGVQRVPHAPTGVYFKDPHPDGTTKVHYYRAGSAASRMTVAALERIDWASTRVLHLTGITPRLSQTCAELVEAGIERAQSSGVLVSFDVNYRPGLWSPREAAPVLEQLAAASDIVFVGLDEAETVWGPRPLGELHQRLAPRGVLVVKDGGVEAIEVTATRSTVVAARAVDVVEPVGAGDAFAAGYLAGLLEGADAAARLDLGHELAARALGSTRDFAPSTTARLPKGADRTGAEPSGAELR</sequence>
<dbReference type="Pfam" id="PF00294">
    <property type="entry name" value="PfkB"/>
    <property type="match status" value="1"/>
</dbReference>
<dbReference type="Proteomes" id="UP001321506">
    <property type="component" value="Unassembled WGS sequence"/>
</dbReference>
<dbReference type="AlphaFoldDB" id="A0AAW6TCA0"/>
<reference evidence="6 7" key="1">
    <citation type="submission" date="2023-04" db="EMBL/GenBank/DDBJ databases">
        <title>Klugiella caeni sp. nov. isolated from the sludge of biochemical tank.</title>
        <authorList>
            <person name="Geng K."/>
        </authorList>
    </citation>
    <scope>NUCLEOTIDE SEQUENCE [LARGE SCALE GENOMIC DNA]</scope>
    <source>
        <strain evidence="6 7">YN-L-19</strain>
    </source>
</reference>
<protein>
    <submittedName>
        <fullName evidence="6">Sugar kinase</fullName>
    </submittedName>
</protein>
<dbReference type="InterPro" id="IPR011611">
    <property type="entry name" value="PfkB_dom"/>
</dbReference>
<organism evidence="6 7">
    <name type="scientific">Ruicaihuangia caeni</name>
    <dbReference type="NCBI Taxonomy" id="3042517"/>
    <lineage>
        <taxon>Bacteria</taxon>
        <taxon>Bacillati</taxon>
        <taxon>Actinomycetota</taxon>
        <taxon>Actinomycetes</taxon>
        <taxon>Micrococcales</taxon>
        <taxon>Microbacteriaceae</taxon>
        <taxon>Ruicaihuangia</taxon>
    </lineage>
</organism>
<dbReference type="PANTHER" id="PTHR43320">
    <property type="entry name" value="SUGAR KINASE"/>
    <property type="match status" value="1"/>
</dbReference>
<dbReference type="PANTHER" id="PTHR43320:SF2">
    <property type="entry name" value="2-DEHYDRO-3-DEOXYGLUCONOKINASE_2-DEHYDRO-3-DEOXYGALACTONOKINASE"/>
    <property type="match status" value="1"/>
</dbReference>
<dbReference type="InterPro" id="IPR029056">
    <property type="entry name" value="Ribokinase-like"/>
</dbReference>
<dbReference type="SUPFAM" id="SSF53613">
    <property type="entry name" value="Ribokinase-like"/>
    <property type="match status" value="1"/>
</dbReference>
<name>A0AAW6TCA0_9MICO</name>
<feature type="domain" description="Carbohydrate kinase PfkB" evidence="5">
    <location>
        <begin position="6"/>
        <end position="293"/>
    </location>
</feature>
<dbReference type="GO" id="GO:0016301">
    <property type="term" value="F:kinase activity"/>
    <property type="evidence" value="ECO:0007669"/>
    <property type="project" value="UniProtKB-KW"/>
</dbReference>
<comment type="caution">
    <text evidence="6">The sequence shown here is derived from an EMBL/GenBank/DDBJ whole genome shotgun (WGS) entry which is preliminary data.</text>
</comment>
<evidence type="ECO:0000313" key="7">
    <source>
        <dbReference type="Proteomes" id="UP001321506"/>
    </source>
</evidence>
<keyword evidence="7" id="KW-1185">Reference proteome</keyword>
<evidence type="ECO:0000313" key="6">
    <source>
        <dbReference type="EMBL" id="MDI2099000.1"/>
    </source>
</evidence>
<evidence type="ECO:0000256" key="2">
    <source>
        <dbReference type="ARBA" id="ARBA00022679"/>
    </source>
</evidence>
<dbReference type="CDD" id="cd01166">
    <property type="entry name" value="KdgK"/>
    <property type="match status" value="1"/>
</dbReference>
<accession>A0AAW6TCA0</accession>
<dbReference type="EMBL" id="JASATX010000003">
    <property type="protein sequence ID" value="MDI2099000.1"/>
    <property type="molecule type" value="Genomic_DNA"/>
</dbReference>
<proteinExistence type="inferred from homology"/>
<keyword evidence="3 6" id="KW-0418">Kinase</keyword>
<comment type="similarity">
    <text evidence="1">Belongs to the carbohydrate kinase PfkB family.</text>
</comment>
<evidence type="ECO:0000256" key="4">
    <source>
        <dbReference type="SAM" id="MobiDB-lite"/>
    </source>
</evidence>
<dbReference type="InterPro" id="IPR052700">
    <property type="entry name" value="Carb_kinase_PfkB-like"/>
</dbReference>
<dbReference type="RefSeq" id="WP_281488786.1">
    <property type="nucleotide sequence ID" value="NZ_JASATX010000003.1"/>
</dbReference>
<feature type="region of interest" description="Disordered" evidence="4">
    <location>
        <begin position="296"/>
        <end position="321"/>
    </location>
</feature>
<evidence type="ECO:0000259" key="5">
    <source>
        <dbReference type="Pfam" id="PF00294"/>
    </source>
</evidence>
<evidence type="ECO:0000256" key="1">
    <source>
        <dbReference type="ARBA" id="ARBA00010688"/>
    </source>
</evidence>